<dbReference type="EMBL" id="JAENJH010000004">
    <property type="protein sequence ID" value="MBK1786671.1"/>
    <property type="molecule type" value="Genomic_DNA"/>
</dbReference>
<dbReference type="FunFam" id="1.10.3470.10:FF:000001">
    <property type="entry name" value="Vitamin B12 ABC transporter permease BtuC"/>
    <property type="match status" value="1"/>
</dbReference>
<evidence type="ECO:0000256" key="4">
    <source>
        <dbReference type="ARBA" id="ARBA00022475"/>
    </source>
</evidence>
<evidence type="ECO:0000256" key="2">
    <source>
        <dbReference type="ARBA" id="ARBA00007935"/>
    </source>
</evidence>
<keyword evidence="5 8" id="KW-0812">Transmembrane</keyword>
<dbReference type="GO" id="GO:0005886">
    <property type="term" value="C:plasma membrane"/>
    <property type="evidence" value="ECO:0007669"/>
    <property type="project" value="UniProtKB-SubCell"/>
</dbReference>
<dbReference type="CDD" id="cd06550">
    <property type="entry name" value="TM_ABC_iron-siderophores_like"/>
    <property type="match status" value="1"/>
</dbReference>
<protein>
    <submittedName>
        <fullName evidence="9">Iron chelate uptake ABC transporter family permease subunit</fullName>
    </submittedName>
</protein>
<dbReference type="Gene3D" id="1.10.3470.10">
    <property type="entry name" value="ABC transporter involved in vitamin B12 uptake, BtuC"/>
    <property type="match status" value="1"/>
</dbReference>
<evidence type="ECO:0000256" key="1">
    <source>
        <dbReference type="ARBA" id="ARBA00004651"/>
    </source>
</evidence>
<feature type="transmembrane region" description="Helical" evidence="8">
    <location>
        <begin position="273"/>
        <end position="291"/>
    </location>
</feature>
<name>A0A934V2Z9_9PSEU</name>
<gene>
    <name evidence="9" type="ORF">JHE00_20270</name>
</gene>
<evidence type="ECO:0000256" key="5">
    <source>
        <dbReference type="ARBA" id="ARBA00022692"/>
    </source>
</evidence>
<proteinExistence type="inferred from homology"/>
<dbReference type="SUPFAM" id="SSF81345">
    <property type="entry name" value="ABC transporter involved in vitamin B12 uptake, BtuC"/>
    <property type="match status" value="1"/>
</dbReference>
<dbReference type="Pfam" id="PF01032">
    <property type="entry name" value="FecCD"/>
    <property type="match status" value="1"/>
</dbReference>
<dbReference type="PANTHER" id="PTHR30472:SF1">
    <property type="entry name" value="FE(3+) DICITRATE TRANSPORT SYSTEM PERMEASE PROTEIN FECC-RELATED"/>
    <property type="match status" value="1"/>
</dbReference>
<dbReference type="InterPro" id="IPR000522">
    <property type="entry name" value="ABC_transptr_permease_BtuC"/>
</dbReference>
<feature type="transmembrane region" description="Helical" evidence="8">
    <location>
        <begin position="187"/>
        <end position="210"/>
    </location>
</feature>
<feature type="transmembrane region" description="Helical" evidence="8">
    <location>
        <begin position="85"/>
        <end position="106"/>
    </location>
</feature>
<evidence type="ECO:0000256" key="3">
    <source>
        <dbReference type="ARBA" id="ARBA00022448"/>
    </source>
</evidence>
<sequence length="327" mass="33214">MRKLAGIGVLVLVAAALSLVVGTKAIPVGTVLDALVRFDPADPDHLIVTERRLPRTLAGLLVGAALGLAGAVIQGVTRNPLADPGILGVNAGAALCVVLGISVFGVTTLSGYVWFGFAGAALAAVLVYAIGSLGGDGASPLKLALTGAALTAALASVQNVVLLTDSATYDQFRFWRVGSLTGRDAEIVAQGAPFLLVGVVLALGLGKILNGLSLGDDVARSFGQNVTADRVWCAVAVVILCGAATAMAGPIGFLGLTVPHLARLLTGPDYRWILPYSMLLSPVLLVLADVAGRVVARPGEVQAGIVTAILGAPVFVLLVRRRKLAAL</sequence>
<dbReference type="GO" id="GO:0033214">
    <property type="term" value="P:siderophore-iron import into cell"/>
    <property type="evidence" value="ECO:0007669"/>
    <property type="project" value="TreeGrafter"/>
</dbReference>
<evidence type="ECO:0000313" key="10">
    <source>
        <dbReference type="Proteomes" id="UP000635245"/>
    </source>
</evidence>
<feature type="transmembrane region" description="Helical" evidence="8">
    <location>
        <begin position="112"/>
        <end position="131"/>
    </location>
</feature>
<dbReference type="RefSeq" id="WP_200320322.1">
    <property type="nucleotide sequence ID" value="NZ_JAENJH010000004.1"/>
</dbReference>
<evidence type="ECO:0000256" key="6">
    <source>
        <dbReference type="ARBA" id="ARBA00022989"/>
    </source>
</evidence>
<feature type="transmembrane region" description="Helical" evidence="8">
    <location>
        <begin position="303"/>
        <end position="320"/>
    </location>
</feature>
<keyword evidence="6 8" id="KW-1133">Transmembrane helix</keyword>
<evidence type="ECO:0000256" key="7">
    <source>
        <dbReference type="ARBA" id="ARBA00023136"/>
    </source>
</evidence>
<comment type="subcellular location">
    <subcellularLocation>
        <location evidence="1">Cell membrane</location>
        <topology evidence="1">Multi-pass membrane protein</topology>
    </subcellularLocation>
</comment>
<dbReference type="AlphaFoldDB" id="A0A934V2Z9"/>
<evidence type="ECO:0000313" key="9">
    <source>
        <dbReference type="EMBL" id="MBK1786671.1"/>
    </source>
</evidence>
<dbReference type="Proteomes" id="UP000635245">
    <property type="component" value="Unassembled WGS sequence"/>
</dbReference>
<evidence type="ECO:0000256" key="8">
    <source>
        <dbReference type="SAM" id="Phobius"/>
    </source>
</evidence>
<keyword evidence="4" id="KW-1003">Cell membrane</keyword>
<feature type="transmembrane region" description="Helical" evidence="8">
    <location>
        <begin position="143"/>
        <end position="167"/>
    </location>
</feature>
<dbReference type="InterPro" id="IPR037294">
    <property type="entry name" value="ABC_BtuC-like"/>
</dbReference>
<dbReference type="GO" id="GO:0022857">
    <property type="term" value="F:transmembrane transporter activity"/>
    <property type="evidence" value="ECO:0007669"/>
    <property type="project" value="InterPro"/>
</dbReference>
<reference evidence="9" key="1">
    <citation type="submission" date="2020-12" db="EMBL/GenBank/DDBJ databases">
        <title>Prauserella sp. ASG 168, a novel actinomycete isolated from cave rock.</title>
        <authorList>
            <person name="Suriyachadkun C."/>
        </authorList>
    </citation>
    <scope>NUCLEOTIDE SEQUENCE</scope>
    <source>
        <strain evidence="9">ASG 168</strain>
    </source>
</reference>
<dbReference type="PANTHER" id="PTHR30472">
    <property type="entry name" value="FERRIC ENTEROBACTIN TRANSPORT SYSTEM PERMEASE PROTEIN"/>
    <property type="match status" value="1"/>
</dbReference>
<accession>A0A934V2Z9</accession>
<keyword evidence="7 8" id="KW-0472">Membrane</keyword>
<feature type="transmembrane region" description="Helical" evidence="8">
    <location>
        <begin position="231"/>
        <end position="253"/>
    </location>
</feature>
<comment type="similarity">
    <text evidence="2">Belongs to the binding-protein-dependent transport system permease family. FecCD subfamily.</text>
</comment>
<keyword evidence="3" id="KW-0813">Transport</keyword>
<organism evidence="9 10">
    <name type="scientific">Prauserella cavernicola</name>
    <dbReference type="NCBI Taxonomy" id="2800127"/>
    <lineage>
        <taxon>Bacteria</taxon>
        <taxon>Bacillati</taxon>
        <taxon>Actinomycetota</taxon>
        <taxon>Actinomycetes</taxon>
        <taxon>Pseudonocardiales</taxon>
        <taxon>Pseudonocardiaceae</taxon>
        <taxon>Prauserella</taxon>
    </lineage>
</organism>
<comment type="caution">
    <text evidence="9">The sequence shown here is derived from an EMBL/GenBank/DDBJ whole genome shotgun (WGS) entry which is preliminary data.</text>
</comment>
<keyword evidence="10" id="KW-1185">Reference proteome</keyword>
<feature type="transmembrane region" description="Helical" evidence="8">
    <location>
        <begin position="56"/>
        <end position="73"/>
    </location>
</feature>